<feature type="compositionally biased region" description="Polar residues" evidence="1">
    <location>
        <begin position="114"/>
        <end position="123"/>
    </location>
</feature>
<organism evidence="2">
    <name type="scientific">Streptomyces haneummycinicus</name>
    <dbReference type="NCBI Taxonomy" id="3074435"/>
    <lineage>
        <taxon>Bacteria</taxon>
        <taxon>Bacillati</taxon>
        <taxon>Actinomycetota</taxon>
        <taxon>Actinomycetes</taxon>
        <taxon>Kitasatosporales</taxon>
        <taxon>Streptomycetaceae</taxon>
        <taxon>Streptomyces</taxon>
    </lineage>
</organism>
<evidence type="ECO:0000313" key="2">
    <source>
        <dbReference type="EMBL" id="BFO18413.1"/>
    </source>
</evidence>
<proteinExistence type="predicted"/>
<gene>
    <name evidence="2" type="ORF">SHKM778_48010</name>
</gene>
<accession>A0AAT9HMQ7</accession>
<feature type="compositionally biased region" description="Basic and acidic residues" evidence="1">
    <location>
        <begin position="14"/>
        <end position="27"/>
    </location>
</feature>
<protein>
    <submittedName>
        <fullName evidence="2">Uncharacterized protein</fullName>
    </submittedName>
</protein>
<sequence>MDGRHSCEQSQRCNEGRDVREPDDPGRLHFAQLVPAEQGNQVDRGLSAPRRHDGPDGGVGQHRHQFTRAVGGRSTDMPGAVDALPDDDLVSPGLYVTDGDVQPLAQFLPDSARRSGNTDTVTGAQRARESN</sequence>
<reference evidence="2" key="1">
    <citation type="submission" date="2024-06" db="EMBL/GenBank/DDBJ databases">
        <authorList>
            <consortium name="consrtm"/>
            <person name="Uemura M."/>
            <person name="Terahara T."/>
        </authorList>
    </citation>
    <scope>NUCLEOTIDE SEQUENCE</scope>
    <source>
        <strain evidence="2">KM77-8</strain>
    </source>
</reference>
<dbReference type="AlphaFoldDB" id="A0AAT9HMQ7"/>
<dbReference type="EMBL" id="AP035768">
    <property type="protein sequence ID" value="BFO18413.1"/>
    <property type="molecule type" value="Genomic_DNA"/>
</dbReference>
<evidence type="ECO:0000256" key="1">
    <source>
        <dbReference type="SAM" id="MobiDB-lite"/>
    </source>
</evidence>
<feature type="region of interest" description="Disordered" evidence="1">
    <location>
        <begin position="1"/>
        <end position="131"/>
    </location>
</feature>
<name>A0AAT9HMQ7_9ACTN</name>
<reference evidence="2" key="2">
    <citation type="submission" date="2024-07" db="EMBL/GenBank/DDBJ databases">
        <title>Streptomyces haneummycinica sp. nov., a new antibiotic-producing actinobacterium isolated from marine sediment.</title>
        <authorList>
            <person name="Uemura M."/>
            <person name="Hamada M."/>
            <person name="Hirano S."/>
            <person name="Kobayashi K."/>
            <person name="Ohshiro T."/>
            <person name="Kobayashi T."/>
            <person name="Terahara T."/>
        </authorList>
    </citation>
    <scope>NUCLEOTIDE SEQUENCE</scope>
    <source>
        <strain evidence="2">KM77-8</strain>
    </source>
</reference>